<name>A0AA90NRR2_9GAMM</name>
<sequence>MLDALPRDALHGVAHYEHNATLYLNLWKIRCNSEMEAFLSIATGNKNII</sequence>
<comment type="caution">
    <text evidence="1">The sequence shown here is derived from an EMBL/GenBank/DDBJ whole genome shotgun (WGS) entry which is preliminary data.</text>
</comment>
<evidence type="ECO:0000313" key="1">
    <source>
        <dbReference type="EMBL" id="MDP0588067.1"/>
    </source>
</evidence>
<evidence type="ECO:0000313" key="2">
    <source>
        <dbReference type="Proteomes" id="UP001178148"/>
    </source>
</evidence>
<protein>
    <submittedName>
        <fullName evidence="1">Uncharacterized protein</fullName>
    </submittedName>
</protein>
<reference evidence="1 2" key="1">
    <citation type="journal article" date="2023" name="bioRxiv">
        <title>An intranuclear bacterial parasite of deep-sea mussels expresses apoptosis inhibitors acquired from its host.</title>
        <authorList>
            <person name="Gonzalez Porras M.A."/>
            <person name="Assie A."/>
            <person name="Tietjen M."/>
            <person name="Violette M."/>
            <person name="Kleiner M."/>
            <person name="Gruber-Vodicka H."/>
            <person name="Dubilier N."/>
            <person name="Leisch N."/>
        </authorList>
    </citation>
    <scope>NUCLEOTIDE SEQUENCE [LARGE SCALE GENOMIC DNA]</scope>
    <source>
        <strain evidence="1">IAP13</strain>
    </source>
</reference>
<dbReference type="Proteomes" id="UP001178148">
    <property type="component" value="Unassembled WGS sequence"/>
</dbReference>
<organism evidence="1 2">
    <name type="scientific">Candidatus Endonucleibacter bathymodioli</name>
    <dbReference type="NCBI Taxonomy" id="539814"/>
    <lineage>
        <taxon>Bacteria</taxon>
        <taxon>Pseudomonadati</taxon>
        <taxon>Pseudomonadota</taxon>
        <taxon>Gammaproteobacteria</taxon>
        <taxon>Oceanospirillales</taxon>
        <taxon>Endozoicomonadaceae</taxon>
        <taxon>Candidatus Endonucleibacter</taxon>
    </lineage>
</organism>
<dbReference type="AlphaFoldDB" id="A0AA90NRR2"/>
<proteinExistence type="predicted"/>
<keyword evidence="2" id="KW-1185">Reference proteome</keyword>
<gene>
    <name evidence="1" type="ORF">QS748_02210</name>
</gene>
<dbReference type="EMBL" id="JASXSV010000002">
    <property type="protein sequence ID" value="MDP0588067.1"/>
    <property type="molecule type" value="Genomic_DNA"/>
</dbReference>
<accession>A0AA90NRR2</accession>